<organism evidence="1 2">
    <name type="scientific">Streptomyces shaanxiensis</name>
    <dbReference type="NCBI Taxonomy" id="653357"/>
    <lineage>
        <taxon>Bacteria</taxon>
        <taxon>Bacillati</taxon>
        <taxon>Actinomycetota</taxon>
        <taxon>Actinomycetes</taxon>
        <taxon>Kitasatosporales</taxon>
        <taxon>Streptomycetaceae</taxon>
        <taxon>Streptomyces</taxon>
    </lineage>
</organism>
<evidence type="ECO:0000313" key="1">
    <source>
        <dbReference type="EMBL" id="GAA4082995.1"/>
    </source>
</evidence>
<evidence type="ECO:0000313" key="2">
    <source>
        <dbReference type="Proteomes" id="UP001499984"/>
    </source>
</evidence>
<proteinExistence type="predicted"/>
<reference evidence="2" key="1">
    <citation type="journal article" date="2019" name="Int. J. Syst. Evol. Microbiol.">
        <title>The Global Catalogue of Microorganisms (GCM) 10K type strain sequencing project: providing services to taxonomists for standard genome sequencing and annotation.</title>
        <authorList>
            <consortium name="The Broad Institute Genomics Platform"/>
            <consortium name="The Broad Institute Genome Sequencing Center for Infectious Disease"/>
            <person name="Wu L."/>
            <person name="Ma J."/>
        </authorList>
    </citation>
    <scope>NUCLEOTIDE SEQUENCE [LARGE SCALE GENOMIC DNA]</scope>
    <source>
        <strain evidence="2">JCM 16925</strain>
    </source>
</reference>
<gene>
    <name evidence="1" type="ORF">GCM10022233_75550</name>
</gene>
<accession>A0ABP7W7K7</accession>
<comment type="caution">
    <text evidence="1">The sequence shown here is derived from an EMBL/GenBank/DDBJ whole genome shotgun (WGS) entry which is preliminary data.</text>
</comment>
<dbReference type="Proteomes" id="UP001499984">
    <property type="component" value="Unassembled WGS sequence"/>
</dbReference>
<name>A0ABP7W7K7_9ACTN</name>
<sequence>MPERMAVPPELWKSRVTFSHQRLSVGSRTGSLTASLAGAGGVAAAGGAGELPGGAAESAGVPAGSLVSLGSCAGLSVPSEAGGA</sequence>
<keyword evidence="2" id="KW-1185">Reference proteome</keyword>
<protein>
    <submittedName>
        <fullName evidence="1">Uncharacterized protein</fullName>
    </submittedName>
</protein>
<dbReference type="EMBL" id="BAAAZY010000027">
    <property type="protein sequence ID" value="GAA4082995.1"/>
    <property type="molecule type" value="Genomic_DNA"/>
</dbReference>